<feature type="transmembrane region" description="Helical" evidence="6">
    <location>
        <begin position="736"/>
        <end position="755"/>
    </location>
</feature>
<dbReference type="Proteomes" id="UP001207742">
    <property type="component" value="Unassembled WGS sequence"/>
</dbReference>
<keyword evidence="3 6" id="KW-0812">Transmembrane</keyword>
<dbReference type="Pfam" id="PF02687">
    <property type="entry name" value="FtsX"/>
    <property type="match status" value="2"/>
</dbReference>
<protein>
    <submittedName>
        <fullName evidence="9">ABC transporter permease</fullName>
    </submittedName>
</protein>
<feature type="domain" description="ABC3 transporter permease C-terminal" evidence="7">
    <location>
        <begin position="298"/>
        <end position="410"/>
    </location>
</feature>
<sequence>MFKNYFNIAIRNLWKNKGFSAINIFGLAIGLATCLLMLIYVQDELSYDRFHAHADRIYRIDGDIRYGGSHYDLAVAPAPMGPALQQDCPEVAAATRFRNYDDWLVRNGAQNINEDKVIFADSSLFQVFTLPLIAGDPATALQRPKTVVITAQIARKYFNSTDVVGRTLLINDKVSYEITGVLKDLPGPSHLQFDFYASLSGMAESSNGEWLSNNFNTYILLKKGATPARMATRLEEIIHKYVHPQIRSVMQASPEDLARNGNFIRYTLTPLTSIHLYSNKIAELSPNGAIQYVYIFSAIALFILLIACVNFMNLSTARSSNRAKEVGIRKAMGSQRIQLIIQFITESVLVSLLAMILALGVTHLLLPAFNELAGKALQLGLFTNLWRAPFLLGLVILVGLLAGSYPAFFLSAFRPVQVLKGPVATGFRKGKLRNFLVVFQFSISIFLMVGTLVIYNQLSYIRNKQIGYNREQVLVISNTHTLGDHARSFKQELLGMSGVQNATMTAFLPTAGYRDDEPFFLTPVMDQKKSISMQRWTVDDQYIPTLGMQMAQGRNFSKEYPTDSQAVVINEAAARLMGLTDPVGQKIYELKDMQEKQGNGAQIIGVVKDFNFNSLRKQVTPMILFLRENKGSLAIRIHSNNVPLLLAQIAAKWKSAVPSQPFSYSFMNDDFNALYKSENRMGVISLIFSMLAIFIACLGLFGLAAYAAEQRTREMSIRKVLGATTTNIVQLLSRDFIKLVFIAILIAFPAAWWAMHHWLQDFAYRVAIGWEIFVLSGLLALLIAMFTISFQAITTALANPIRSLRG</sequence>
<evidence type="ECO:0000256" key="2">
    <source>
        <dbReference type="ARBA" id="ARBA00022475"/>
    </source>
</evidence>
<reference evidence="9 10" key="1">
    <citation type="submission" date="2022-10" db="EMBL/GenBank/DDBJ databases">
        <title>Chitinophaga nivalis PC15 sp. nov., isolated from Pyeongchang county, South Korea.</title>
        <authorList>
            <person name="Trinh H.N."/>
        </authorList>
    </citation>
    <scope>NUCLEOTIDE SEQUENCE [LARGE SCALE GENOMIC DNA]</scope>
    <source>
        <strain evidence="9 10">PC14</strain>
    </source>
</reference>
<keyword evidence="2" id="KW-1003">Cell membrane</keyword>
<evidence type="ECO:0000256" key="5">
    <source>
        <dbReference type="ARBA" id="ARBA00023136"/>
    </source>
</evidence>
<evidence type="ECO:0000313" key="10">
    <source>
        <dbReference type="Proteomes" id="UP001207742"/>
    </source>
</evidence>
<feature type="transmembrane region" description="Helical" evidence="6">
    <location>
        <begin position="292"/>
        <end position="314"/>
    </location>
</feature>
<comment type="caution">
    <text evidence="9">The sequence shown here is derived from an EMBL/GenBank/DDBJ whole genome shotgun (WGS) entry which is preliminary data.</text>
</comment>
<dbReference type="PANTHER" id="PTHR30572">
    <property type="entry name" value="MEMBRANE COMPONENT OF TRANSPORTER-RELATED"/>
    <property type="match status" value="1"/>
</dbReference>
<feature type="domain" description="MacB-like periplasmic core" evidence="8">
    <location>
        <begin position="442"/>
        <end position="611"/>
    </location>
</feature>
<name>A0ABT3IMC5_9BACT</name>
<feature type="transmembrane region" description="Helical" evidence="6">
    <location>
        <begin position="21"/>
        <end position="41"/>
    </location>
</feature>
<dbReference type="Pfam" id="PF12704">
    <property type="entry name" value="MacB_PCD"/>
    <property type="match status" value="2"/>
</dbReference>
<comment type="subcellular location">
    <subcellularLocation>
        <location evidence="1">Cell membrane</location>
        <topology evidence="1">Multi-pass membrane protein</topology>
    </subcellularLocation>
</comment>
<evidence type="ECO:0000256" key="6">
    <source>
        <dbReference type="SAM" id="Phobius"/>
    </source>
</evidence>
<feature type="transmembrane region" description="Helical" evidence="6">
    <location>
        <begin position="339"/>
        <end position="366"/>
    </location>
</feature>
<dbReference type="InterPro" id="IPR003838">
    <property type="entry name" value="ABC3_permease_C"/>
</dbReference>
<dbReference type="RefSeq" id="WP_264731168.1">
    <property type="nucleotide sequence ID" value="NZ_JAPDNR010000001.1"/>
</dbReference>
<feature type="transmembrane region" description="Helical" evidence="6">
    <location>
        <begin position="683"/>
        <end position="708"/>
    </location>
</feature>
<dbReference type="PANTHER" id="PTHR30572:SF18">
    <property type="entry name" value="ABC-TYPE MACROLIDE FAMILY EXPORT SYSTEM PERMEASE COMPONENT 2"/>
    <property type="match status" value="1"/>
</dbReference>
<feature type="transmembrane region" description="Helical" evidence="6">
    <location>
        <begin position="434"/>
        <end position="455"/>
    </location>
</feature>
<evidence type="ECO:0000313" key="9">
    <source>
        <dbReference type="EMBL" id="MCW3485108.1"/>
    </source>
</evidence>
<feature type="domain" description="MacB-like periplasmic core" evidence="8">
    <location>
        <begin position="20"/>
        <end position="236"/>
    </location>
</feature>
<feature type="transmembrane region" description="Helical" evidence="6">
    <location>
        <begin position="386"/>
        <end position="413"/>
    </location>
</feature>
<evidence type="ECO:0000259" key="8">
    <source>
        <dbReference type="Pfam" id="PF12704"/>
    </source>
</evidence>
<accession>A0ABT3IMC5</accession>
<evidence type="ECO:0000256" key="3">
    <source>
        <dbReference type="ARBA" id="ARBA00022692"/>
    </source>
</evidence>
<dbReference type="InterPro" id="IPR050250">
    <property type="entry name" value="Macrolide_Exporter_MacB"/>
</dbReference>
<evidence type="ECO:0000256" key="4">
    <source>
        <dbReference type="ARBA" id="ARBA00022989"/>
    </source>
</evidence>
<evidence type="ECO:0000259" key="7">
    <source>
        <dbReference type="Pfam" id="PF02687"/>
    </source>
</evidence>
<feature type="domain" description="ABC3 transporter permease C-terminal" evidence="7">
    <location>
        <begin position="687"/>
        <end position="792"/>
    </location>
</feature>
<evidence type="ECO:0000256" key="1">
    <source>
        <dbReference type="ARBA" id="ARBA00004651"/>
    </source>
</evidence>
<feature type="transmembrane region" description="Helical" evidence="6">
    <location>
        <begin position="767"/>
        <end position="798"/>
    </location>
</feature>
<gene>
    <name evidence="9" type="ORF">OL497_14460</name>
</gene>
<proteinExistence type="predicted"/>
<organism evidence="9 10">
    <name type="scientific">Chitinophaga nivalis</name>
    <dbReference type="NCBI Taxonomy" id="2991709"/>
    <lineage>
        <taxon>Bacteria</taxon>
        <taxon>Pseudomonadati</taxon>
        <taxon>Bacteroidota</taxon>
        <taxon>Chitinophagia</taxon>
        <taxon>Chitinophagales</taxon>
        <taxon>Chitinophagaceae</taxon>
        <taxon>Chitinophaga</taxon>
    </lineage>
</organism>
<dbReference type="InterPro" id="IPR025857">
    <property type="entry name" value="MacB_PCD"/>
</dbReference>
<keyword evidence="5 6" id="KW-0472">Membrane</keyword>
<keyword evidence="4 6" id="KW-1133">Transmembrane helix</keyword>
<dbReference type="EMBL" id="JAPDNS010000001">
    <property type="protein sequence ID" value="MCW3485108.1"/>
    <property type="molecule type" value="Genomic_DNA"/>
</dbReference>
<keyword evidence="10" id="KW-1185">Reference proteome</keyword>